<dbReference type="HAMAP" id="MF_00097">
    <property type="entry name" value="TMP_synthase"/>
    <property type="match status" value="1"/>
</dbReference>
<dbReference type="FunFam" id="3.20.20.70:FF:000096">
    <property type="entry name" value="Thiamine-phosphate synthase"/>
    <property type="match status" value="1"/>
</dbReference>
<keyword evidence="4 10" id="KW-0479">Metal-binding</keyword>
<feature type="domain" description="Thiamine phosphate synthase/TenI" evidence="13">
    <location>
        <begin position="9"/>
        <end position="190"/>
    </location>
</feature>
<reference evidence="14 15" key="1">
    <citation type="submission" date="2019-03" db="EMBL/GenBank/DDBJ databases">
        <title>Freshwater and sediment microbial communities from various areas in North America, analyzing microbe dynamics in response to fracking.</title>
        <authorList>
            <person name="Lamendella R."/>
        </authorList>
    </citation>
    <scope>NUCLEOTIDE SEQUENCE [LARGE SCALE GENOMIC DNA]</scope>
    <source>
        <strain evidence="14 15">175.2</strain>
    </source>
</reference>
<evidence type="ECO:0000256" key="9">
    <source>
        <dbReference type="ARBA" id="ARBA00047883"/>
    </source>
</evidence>
<dbReference type="OrthoDB" id="9810880at2"/>
<evidence type="ECO:0000256" key="3">
    <source>
        <dbReference type="ARBA" id="ARBA00022679"/>
    </source>
</evidence>
<comment type="caution">
    <text evidence="14">The sequence shown here is derived from an EMBL/GenBank/DDBJ whole genome shotgun (WGS) entry which is preliminary data.</text>
</comment>
<dbReference type="GO" id="GO:0009228">
    <property type="term" value="P:thiamine biosynthetic process"/>
    <property type="evidence" value="ECO:0007669"/>
    <property type="project" value="UniProtKB-KW"/>
</dbReference>
<feature type="binding site" evidence="10">
    <location>
        <position position="91"/>
    </location>
    <ligand>
        <name>Mg(2+)</name>
        <dbReference type="ChEBI" id="CHEBI:18420"/>
    </ligand>
</feature>
<dbReference type="InterPro" id="IPR036206">
    <property type="entry name" value="ThiamineP_synth_sf"/>
</dbReference>
<dbReference type="InterPro" id="IPR013785">
    <property type="entry name" value="Aldolase_TIM"/>
</dbReference>
<evidence type="ECO:0000256" key="5">
    <source>
        <dbReference type="ARBA" id="ARBA00022842"/>
    </source>
</evidence>
<feature type="binding site" evidence="10">
    <location>
        <position position="139"/>
    </location>
    <ligand>
        <name>4-amino-2-methyl-5-(diphosphooxymethyl)pyrimidine</name>
        <dbReference type="ChEBI" id="CHEBI:57841"/>
    </ligand>
</feature>
<dbReference type="GO" id="GO:0004789">
    <property type="term" value="F:thiamine-phosphate diphosphorylase activity"/>
    <property type="evidence" value="ECO:0007669"/>
    <property type="project" value="UniProtKB-UniRule"/>
</dbReference>
<feature type="binding site" evidence="10">
    <location>
        <begin position="187"/>
        <end position="188"/>
    </location>
    <ligand>
        <name>2-[(2R,5Z)-2-carboxy-4-methylthiazol-5(2H)-ylidene]ethyl phosphate</name>
        <dbReference type="ChEBI" id="CHEBI:62899"/>
    </ligand>
</feature>
<comment type="function">
    <text evidence="1 10">Condenses 4-methyl-5-(beta-hydroxyethyl)thiazole monophosphate (THZ-P) and 2-methyl-4-amino-5-hydroxymethyl pyrimidine pyrophosphate (HMP-PP) to form thiamine monophosphate (TMP).</text>
</comment>
<evidence type="ECO:0000256" key="4">
    <source>
        <dbReference type="ARBA" id="ARBA00022723"/>
    </source>
</evidence>
<accession>A0A4V2V462</accession>
<comment type="catalytic activity">
    <reaction evidence="7 10 11">
        <text>4-methyl-5-(2-phosphooxyethyl)-thiazole + 4-amino-2-methyl-5-(diphosphooxymethyl)pyrimidine + H(+) = thiamine phosphate + diphosphate</text>
        <dbReference type="Rhea" id="RHEA:22328"/>
        <dbReference type="ChEBI" id="CHEBI:15378"/>
        <dbReference type="ChEBI" id="CHEBI:33019"/>
        <dbReference type="ChEBI" id="CHEBI:37575"/>
        <dbReference type="ChEBI" id="CHEBI:57841"/>
        <dbReference type="ChEBI" id="CHEBI:58296"/>
        <dbReference type="EC" id="2.5.1.3"/>
    </reaction>
</comment>
<feature type="binding site" evidence="10">
    <location>
        <position position="110"/>
    </location>
    <ligand>
        <name>4-amino-2-methyl-5-(diphosphooxymethyl)pyrimidine</name>
        <dbReference type="ChEBI" id="CHEBI:57841"/>
    </ligand>
</feature>
<evidence type="ECO:0000259" key="13">
    <source>
        <dbReference type="Pfam" id="PF02581"/>
    </source>
</evidence>
<evidence type="ECO:0000313" key="15">
    <source>
        <dbReference type="Proteomes" id="UP000295097"/>
    </source>
</evidence>
<dbReference type="InterPro" id="IPR022998">
    <property type="entry name" value="ThiamineP_synth_TenI"/>
</dbReference>
<evidence type="ECO:0000256" key="2">
    <source>
        <dbReference type="ARBA" id="ARBA00005165"/>
    </source>
</evidence>
<comment type="catalytic activity">
    <reaction evidence="9 10 11">
        <text>2-[(2R,5Z)-2-carboxy-4-methylthiazol-5(2H)-ylidene]ethyl phosphate + 4-amino-2-methyl-5-(diphosphooxymethyl)pyrimidine + 2 H(+) = thiamine phosphate + CO2 + diphosphate</text>
        <dbReference type="Rhea" id="RHEA:47844"/>
        <dbReference type="ChEBI" id="CHEBI:15378"/>
        <dbReference type="ChEBI" id="CHEBI:16526"/>
        <dbReference type="ChEBI" id="CHEBI:33019"/>
        <dbReference type="ChEBI" id="CHEBI:37575"/>
        <dbReference type="ChEBI" id="CHEBI:57841"/>
        <dbReference type="ChEBI" id="CHEBI:62899"/>
        <dbReference type="EC" id="2.5.1.3"/>
    </reaction>
</comment>
<organism evidence="14 15">
    <name type="scientific">Martelella mediterranea</name>
    <dbReference type="NCBI Taxonomy" id="293089"/>
    <lineage>
        <taxon>Bacteria</taxon>
        <taxon>Pseudomonadati</taxon>
        <taxon>Pseudomonadota</taxon>
        <taxon>Alphaproteobacteria</taxon>
        <taxon>Hyphomicrobiales</taxon>
        <taxon>Aurantimonadaceae</taxon>
        <taxon>Martelella</taxon>
    </lineage>
</organism>
<evidence type="ECO:0000256" key="1">
    <source>
        <dbReference type="ARBA" id="ARBA00003814"/>
    </source>
</evidence>
<feature type="binding site" evidence="10">
    <location>
        <begin position="39"/>
        <end position="43"/>
    </location>
    <ligand>
        <name>4-amino-2-methyl-5-(diphosphooxymethyl)pyrimidine</name>
        <dbReference type="ChEBI" id="CHEBI:57841"/>
    </ligand>
</feature>
<comment type="cofactor">
    <cofactor evidence="10">
        <name>Mg(2+)</name>
        <dbReference type="ChEBI" id="CHEBI:18420"/>
    </cofactor>
    <text evidence="10">Binds 1 Mg(2+) ion per subunit.</text>
</comment>
<feature type="binding site" evidence="10">
    <location>
        <position position="72"/>
    </location>
    <ligand>
        <name>Mg(2+)</name>
        <dbReference type="ChEBI" id="CHEBI:18420"/>
    </ligand>
</feature>
<feature type="binding site" evidence="10">
    <location>
        <begin position="136"/>
        <end position="138"/>
    </location>
    <ligand>
        <name>2-[(2R,5Z)-2-carboxy-4-methylthiazol-5(2H)-ylidene]ethyl phosphate</name>
        <dbReference type="ChEBI" id="CHEBI:62899"/>
    </ligand>
</feature>
<name>A0A4V2V462_9HYPH</name>
<dbReference type="UniPathway" id="UPA00060">
    <property type="reaction ID" value="UER00141"/>
</dbReference>
<dbReference type="GO" id="GO:0005737">
    <property type="term" value="C:cytoplasm"/>
    <property type="evidence" value="ECO:0007669"/>
    <property type="project" value="TreeGrafter"/>
</dbReference>
<dbReference type="RefSeq" id="WP_132311626.1">
    <property type="nucleotide sequence ID" value="NZ_SMAR01000016.1"/>
</dbReference>
<dbReference type="PANTHER" id="PTHR20857:SF23">
    <property type="entry name" value="THIAMINE BIOSYNTHETIC BIFUNCTIONAL ENZYME"/>
    <property type="match status" value="1"/>
</dbReference>
<evidence type="ECO:0000256" key="10">
    <source>
        <dbReference type="HAMAP-Rule" id="MF_00097"/>
    </source>
</evidence>
<dbReference type="AlphaFoldDB" id="A0A4V2V462"/>
<feature type="binding site" evidence="10">
    <location>
        <position position="167"/>
    </location>
    <ligand>
        <name>2-[(2R,5Z)-2-carboxy-4-methylthiazol-5(2H)-ylidene]ethyl phosphate</name>
        <dbReference type="ChEBI" id="CHEBI:62899"/>
    </ligand>
</feature>
<keyword evidence="15" id="KW-1185">Reference proteome</keyword>
<dbReference type="SUPFAM" id="SSF51391">
    <property type="entry name" value="Thiamin phosphate synthase"/>
    <property type="match status" value="1"/>
</dbReference>
<dbReference type="Pfam" id="PF02581">
    <property type="entry name" value="TMP-TENI"/>
    <property type="match status" value="1"/>
</dbReference>
<dbReference type="GO" id="GO:0009229">
    <property type="term" value="P:thiamine diphosphate biosynthetic process"/>
    <property type="evidence" value="ECO:0007669"/>
    <property type="project" value="UniProtKB-UniRule"/>
</dbReference>
<keyword evidence="3 10" id="KW-0808">Transferase</keyword>
<evidence type="ECO:0000256" key="12">
    <source>
        <dbReference type="RuleBase" id="RU004253"/>
    </source>
</evidence>
<comment type="catalytic activity">
    <reaction evidence="8 10 11">
        <text>2-(2-carboxy-4-methylthiazol-5-yl)ethyl phosphate + 4-amino-2-methyl-5-(diphosphooxymethyl)pyrimidine + 2 H(+) = thiamine phosphate + CO2 + diphosphate</text>
        <dbReference type="Rhea" id="RHEA:47848"/>
        <dbReference type="ChEBI" id="CHEBI:15378"/>
        <dbReference type="ChEBI" id="CHEBI:16526"/>
        <dbReference type="ChEBI" id="CHEBI:33019"/>
        <dbReference type="ChEBI" id="CHEBI:37575"/>
        <dbReference type="ChEBI" id="CHEBI:57841"/>
        <dbReference type="ChEBI" id="CHEBI:62890"/>
        <dbReference type="EC" id="2.5.1.3"/>
    </reaction>
</comment>
<keyword evidence="6 10" id="KW-0784">Thiamine biosynthesis</keyword>
<dbReference type="EC" id="2.5.1.3" evidence="10"/>
<dbReference type="PANTHER" id="PTHR20857">
    <property type="entry name" value="THIAMINE-PHOSPHATE PYROPHOSPHORYLASE"/>
    <property type="match status" value="1"/>
</dbReference>
<proteinExistence type="inferred from homology"/>
<sequence length="212" mass="21973">MKNTFDLSLYLVLDPGLCGAYGMVETTRDAVAGGATMIQLRMKDASSQERTEVGRALKQITDGTDTKLIINDDVEAALAIDADGVHVGQADDGPALVRDMLGPDKIVGLSIDGLEIARNFDPTPVDYIGAGPVFATATKPNHAPPVGFEGLAEMIRIAGLPAVAIGGLNAGHVEATFAAGADGIAVVSAICGQPNPKEATSTLFQAIQKFKR</sequence>
<comment type="similarity">
    <text evidence="10 11">Belongs to the thiamine-phosphate synthase family.</text>
</comment>
<evidence type="ECO:0000256" key="8">
    <source>
        <dbReference type="ARBA" id="ARBA00047851"/>
    </source>
</evidence>
<dbReference type="Gene3D" id="3.20.20.70">
    <property type="entry name" value="Aldolase class I"/>
    <property type="match status" value="1"/>
</dbReference>
<dbReference type="GO" id="GO:0000287">
    <property type="term" value="F:magnesium ion binding"/>
    <property type="evidence" value="ECO:0007669"/>
    <property type="project" value="UniProtKB-UniRule"/>
</dbReference>
<evidence type="ECO:0000256" key="7">
    <source>
        <dbReference type="ARBA" id="ARBA00047334"/>
    </source>
</evidence>
<evidence type="ECO:0000313" key="14">
    <source>
        <dbReference type="EMBL" id="TCT37830.1"/>
    </source>
</evidence>
<dbReference type="EMBL" id="SMAR01000016">
    <property type="protein sequence ID" value="TCT37830.1"/>
    <property type="molecule type" value="Genomic_DNA"/>
</dbReference>
<dbReference type="NCBIfam" id="TIGR00693">
    <property type="entry name" value="thiE"/>
    <property type="match status" value="1"/>
</dbReference>
<feature type="binding site" evidence="10">
    <location>
        <position position="71"/>
    </location>
    <ligand>
        <name>4-amino-2-methyl-5-(diphosphooxymethyl)pyrimidine</name>
        <dbReference type="ChEBI" id="CHEBI:57841"/>
    </ligand>
</feature>
<comment type="pathway">
    <text evidence="2 10 12">Cofactor biosynthesis; thiamine diphosphate biosynthesis; thiamine phosphate from 4-amino-2-methyl-5-diphosphomethylpyrimidine and 4-methyl-5-(2-phosphoethyl)-thiazole: step 1/1.</text>
</comment>
<evidence type="ECO:0000256" key="11">
    <source>
        <dbReference type="RuleBase" id="RU003826"/>
    </source>
</evidence>
<dbReference type="InterPro" id="IPR034291">
    <property type="entry name" value="TMP_synthase"/>
</dbReference>
<dbReference type="Proteomes" id="UP000295097">
    <property type="component" value="Unassembled WGS sequence"/>
</dbReference>
<gene>
    <name evidence="10" type="primary">thiE</name>
    <name evidence="14" type="ORF">EDC90_101616</name>
</gene>
<protein>
    <recommendedName>
        <fullName evidence="10">Thiamine-phosphate synthase</fullName>
        <shortName evidence="10">TP synthase</shortName>
        <shortName evidence="10">TPS</shortName>
        <ecNumber evidence="10">2.5.1.3</ecNumber>
    </recommendedName>
    <alternativeName>
        <fullName evidence="10">Thiamine-phosphate pyrophosphorylase</fullName>
        <shortName evidence="10">TMP pyrophosphorylase</shortName>
        <shortName evidence="10">TMP-PPase</shortName>
    </alternativeName>
</protein>
<evidence type="ECO:0000256" key="6">
    <source>
        <dbReference type="ARBA" id="ARBA00022977"/>
    </source>
</evidence>
<dbReference type="CDD" id="cd00564">
    <property type="entry name" value="TMP_TenI"/>
    <property type="match status" value="1"/>
</dbReference>
<keyword evidence="5 10" id="KW-0460">Magnesium</keyword>